<dbReference type="Proteomes" id="UP000695562">
    <property type="component" value="Unassembled WGS sequence"/>
</dbReference>
<feature type="domain" description="EGF-like" evidence="6">
    <location>
        <begin position="419"/>
        <end position="456"/>
    </location>
</feature>
<accession>A0A8J4UWQ1</accession>
<evidence type="ECO:0000256" key="1">
    <source>
        <dbReference type="ARBA" id="ARBA00061597"/>
    </source>
</evidence>
<proteinExistence type="inferred from homology"/>
<dbReference type="EMBL" id="AJWJ01000020">
    <property type="protein sequence ID" value="KAF2077761.1"/>
    <property type="molecule type" value="Genomic_DNA"/>
</dbReference>
<dbReference type="Pfam" id="PF17963">
    <property type="entry name" value="Big_9"/>
    <property type="match status" value="2"/>
</dbReference>
<dbReference type="InterPro" id="IPR056844">
    <property type="entry name" value="SibA-E_N"/>
</dbReference>
<comment type="subunit">
    <text evidence="2">Interacts with talA/talin.</text>
</comment>
<feature type="transmembrane region" description="Helical" evidence="4">
    <location>
        <begin position="1840"/>
        <end position="1860"/>
    </location>
</feature>
<dbReference type="Pfam" id="PF24907">
    <property type="entry name" value="SIBA-E_N"/>
    <property type="match status" value="1"/>
</dbReference>
<evidence type="ECO:0000256" key="3">
    <source>
        <dbReference type="PROSITE-ProRule" id="PRU00076"/>
    </source>
</evidence>
<feature type="disulfide bond" evidence="3">
    <location>
        <begin position="446"/>
        <end position="455"/>
    </location>
</feature>
<keyword evidence="4" id="KW-0472">Membrane</keyword>
<evidence type="ECO:0000313" key="8">
    <source>
        <dbReference type="Proteomes" id="UP000695562"/>
    </source>
</evidence>
<name>A0A8J4UWQ1_9MYCE</name>
<dbReference type="InterPro" id="IPR036465">
    <property type="entry name" value="vWFA_dom_sf"/>
</dbReference>
<sequence length="1907" mass="200696">MNNYFKLLLVLLALATISEASHFRFGTISWQLGPNNVVSFKADFAFRRSYFGGNPQVGSVISEGSLNFGDKSSSVSVAMTVTSIDTTQDWFTGTFNTQKTYSKDGTYTVIYTSCCRISSLKNEADGNWNITTSVVIPKSGSAINNSPVSGMLPIVPVVYGQQNGFQVVATDDGDTPTTSNLRYALTDVYRMTQPGGFSVNSTGYVTFTPAAVGLYCTQIKITDSQGVYIVSDFIMSSTKQTGICHPSCNNGGSTCNANNDCKNCGAVDGNTCGTKLPPYFESPTPTDGQILNMNVNVSNTVRIRGVSPYATKNVVITTANVPTGMVGLGSQTGGNPGTMVGTWTPTSSQAGRYVVSLGLVDSDGMSMVGGSQSFVIVVGKPVCGHGSPVDSGCTSNCACNCQAGWDPSFNCFECEKGYYGPECLPNPPCLNGTSNGGVGGDGSCSCFFGYTGAACDTAVSVSCKITDPSSVTDTTFTSGYLYPNSLTAYISTNPSMSALTLPLMVNVPYPLPKLDVYILLDINPSNANIGNDIKSYAQSFLTKLTAICENVNFGLGTFSDSPIGYTFQSKLVIGSPVLDDIKSLDVSNLYSSSTGNSLAALKAAASTSVGWNPGSYRLMVVITDSDYATTSATLAAETTSVLVSNYITPVVVTLQQSSAPKWNSFMTSNNFGGWTSTSSGTDWITKAETAVKSAIYKVVGVTENNSDNFVITVPASKTISQTTSSSTAVPFTLKYPTTAVSGRYPTASLSVIGYGKTAVSIGYNHVPVANPATFTTDEDVPLKFTLSGTDIDANILTIKFVSLNGLTDSTLKNGAAAVSTSVSYASGTQFTLVPDEDFNGAQSFTFIVNDGCADSAVATVSITINPVNDVPLCSVIPAISTTINAPGSISLSGSDVETATAKLKISIISLAGITPYGTLKSGSTVLTAGYSTTGPIAAVYTQTSNVDASVSFTYRVTDADGASIDCTVPMTLKHVNVAPTLTAPTPVSTNPLNTTTISYTAGDTDSSSVTLQVVSVTAPYGSFHDCAATPQTITTAYTKTLAISNNVAAGQLCYYASDASQKTGTSLASITLRVTDGSLTSSNVIVNVNVVGQRNNEPPTVLQITLKDMNQDTVSGSFAIDGTDPDALDQGKLQAVILTYPANGNLLVGSASASPQSAAPYTLTYKPKAGWYGTDSFTYTVTDTLGVAAVSKTTTVKVIHVNHQPTLYIPAYTFTQFTPATASAFSANDIDTIDTLTCFITKLPTKASISQYDGTPITSASVASPAQLTDSQFRYIITDNTGSLVRYTDSFQGICKDDWAAGPLQSDVATGEITFAYINQAPVASFTNVTLDQATAKSFDFKVTDLEDDALGNAISVKLLTLPVNGQLSNNGVAITQISDTLYPRTLTYTPTGKLSNWDTPGHMGPLDSISYLAVDSQKLQSNSPANVHFNVNPQNPPVYDGSDTVSTLEDNPLPISIVGHPGNGGSSYSITVTKFEGQGVLSATFCMASGEGCMDRPLTYPYSVSGASLYNFKYTPPANVNGDKLATISFVLYENSLVSETYKIYVDVIPVNDPPVIIMSNFQVVGTDNIVPLTNYINMPADSAAIVTYTGYDIDNDNNTLVSIIYSLPPQDKGTLHKYNEAAADKIGEEFTLENNVLITGTNHWRVVYVPPKGSSGKGFSRFALTLRDALNATSTPVSISVDVDPINVAPVINTNTTSYTIQAENSLFIREISLVDPDSQEKDPNTFTVSVLNADGQVDANSKINFTASQTLVNSVCNFTTEANSVTCTGNGVKLNSIISTLTTTHSQEATLTLRVFYDDLGYRGPSRDRLHYRLNATQDVTITVTPPPVKKTNNKTVLSAAIAGAAAGAAIIAAALWKLLRKAAPPTDAFFGDNPFADGAVASNPLYVDSGNSGVNPFYEAHNN</sequence>
<keyword evidence="3" id="KW-0245">EGF-like domain</keyword>
<comment type="caution">
    <text evidence="3">Lacks conserved residue(s) required for the propagation of feature annotation.</text>
</comment>
<dbReference type="SUPFAM" id="SSF53300">
    <property type="entry name" value="vWA-like"/>
    <property type="match status" value="1"/>
</dbReference>
<dbReference type="NCBIfam" id="NF012211">
    <property type="entry name" value="tand_rpt_95"/>
    <property type="match status" value="2"/>
</dbReference>
<keyword evidence="4" id="KW-1133">Transmembrane helix</keyword>
<dbReference type="InterPro" id="IPR000742">
    <property type="entry name" value="EGF"/>
</dbReference>
<keyword evidence="8" id="KW-1185">Reference proteome</keyword>
<dbReference type="InterPro" id="IPR056851">
    <property type="entry name" value="Ig_SibA-E"/>
</dbReference>
<dbReference type="InterPro" id="IPR056847">
    <property type="entry name" value="Ig_SibA-E_2nd"/>
</dbReference>
<dbReference type="Pfam" id="PF24909">
    <property type="entry name" value="vWA_SIBA-E"/>
    <property type="match status" value="1"/>
</dbReference>
<dbReference type="PROSITE" id="PS00022">
    <property type="entry name" value="EGF_1"/>
    <property type="match status" value="1"/>
</dbReference>
<reference evidence="7" key="1">
    <citation type="submission" date="2020-01" db="EMBL/GenBank/DDBJ databases">
        <title>Development of genomics and gene disruption for Polysphondylium violaceum indicates a role for the polyketide synthase stlB in stalk morphogenesis.</title>
        <authorList>
            <person name="Narita B."/>
            <person name="Kawabe Y."/>
            <person name="Kin K."/>
            <person name="Saito T."/>
            <person name="Gibbs R."/>
            <person name="Kuspa A."/>
            <person name="Muzny D."/>
            <person name="Queller D."/>
            <person name="Richards S."/>
            <person name="Strassman J."/>
            <person name="Sucgang R."/>
            <person name="Worley K."/>
            <person name="Schaap P."/>
        </authorList>
    </citation>
    <scope>NUCLEOTIDE SEQUENCE</scope>
    <source>
        <strain evidence="7">QSvi11</strain>
    </source>
</reference>
<dbReference type="Pfam" id="PF24908">
    <property type="entry name" value="Ig_SIBA-E_2nd"/>
    <property type="match status" value="1"/>
</dbReference>
<dbReference type="PROSITE" id="PS01186">
    <property type="entry name" value="EGF_2"/>
    <property type="match status" value="1"/>
</dbReference>
<keyword evidence="5" id="KW-0732">Signal</keyword>
<evidence type="ECO:0000256" key="5">
    <source>
        <dbReference type="SAM" id="SignalP"/>
    </source>
</evidence>
<gene>
    <name evidence="7" type="ORF">CYY_000948</name>
</gene>
<dbReference type="PROSITE" id="PS50026">
    <property type="entry name" value="EGF_3"/>
    <property type="match status" value="1"/>
</dbReference>
<evidence type="ECO:0000256" key="2">
    <source>
        <dbReference type="ARBA" id="ARBA00064229"/>
    </source>
</evidence>
<dbReference type="Gene3D" id="2.60.40.3440">
    <property type="match status" value="1"/>
</dbReference>
<feature type="chain" id="PRO_5035261206" description="EGF-like domain-containing protein" evidence="5">
    <location>
        <begin position="21"/>
        <end position="1907"/>
    </location>
</feature>
<organism evidence="7 8">
    <name type="scientific">Polysphondylium violaceum</name>
    <dbReference type="NCBI Taxonomy" id="133409"/>
    <lineage>
        <taxon>Eukaryota</taxon>
        <taxon>Amoebozoa</taxon>
        <taxon>Evosea</taxon>
        <taxon>Eumycetozoa</taxon>
        <taxon>Dictyostelia</taxon>
        <taxon>Dictyosteliales</taxon>
        <taxon>Dictyosteliaceae</taxon>
        <taxon>Polysphondylium</taxon>
    </lineage>
</organism>
<dbReference type="OrthoDB" id="286301at2759"/>
<comment type="caution">
    <text evidence="7">The sequence shown here is derived from an EMBL/GenBank/DDBJ whole genome shotgun (WGS) entry which is preliminary data.</text>
</comment>
<comment type="similarity">
    <text evidence="1">Belongs to the SIB family.</text>
</comment>
<evidence type="ECO:0000256" key="4">
    <source>
        <dbReference type="SAM" id="Phobius"/>
    </source>
</evidence>
<evidence type="ECO:0000313" key="7">
    <source>
        <dbReference type="EMBL" id="KAF2077761.1"/>
    </source>
</evidence>
<keyword evidence="4" id="KW-0812">Transmembrane</keyword>
<dbReference type="Gene3D" id="3.40.50.410">
    <property type="entry name" value="von Willebrand factor, type A domain"/>
    <property type="match status" value="1"/>
</dbReference>
<protein>
    <recommendedName>
        <fullName evidence="6">EGF-like domain-containing protein</fullName>
    </recommendedName>
</protein>
<evidence type="ECO:0000259" key="6">
    <source>
        <dbReference type="PROSITE" id="PS50026"/>
    </source>
</evidence>
<dbReference type="Pfam" id="PF24619">
    <property type="entry name" value="Ig_SibA"/>
    <property type="match status" value="1"/>
</dbReference>
<keyword evidence="3" id="KW-1015">Disulfide bond</keyword>
<feature type="signal peptide" evidence="5">
    <location>
        <begin position="1"/>
        <end position="20"/>
    </location>
</feature>